<keyword evidence="12" id="KW-0378">Hydrolase</keyword>
<feature type="glycosylation site" description="N-linked (GlcNAc...) (complex) asparagine" evidence="5">
    <location>
        <position position="100"/>
    </location>
</feature>
<evidence type="ECO:0000256" key="12">
    <source>
        <dbReference type="RuleBase" id="RU361144"/>
    </source>
</evidence>
<dbReference type="PANTHER" id="PTHR10514">
    <property type="entry name" value="ANGIOTENSIN-CONVERTING ENZYME"/>
    <property type="match status" value="1"/>
</dbReference>
<dbReference type="OrthoDB" id="10029630at2759"/>
<evidence type="ECO:0000256" key="2">
    <source>
        <dbReference type="ARBA" id="ARBA00022729"/>
    </source>
</evidence>
<feature type="chain" id="PRO_5034751387" description="Angiotensin-converting enzyme" evidence="13">
    <location>
        <begin position="25"/>
        <end position="473"/>
    </location>
</feature>
<feature type="glycosylation site" description="N-linked (GlcNAc...) asparagine; partial" evidence="5">
    <location>
        <position position="146"/>
    </location>
</feature>
<evidence type="ECO:0000256" key="8">
    <source>
        <dbReference type="PIRSR" id="PIRSR601548-4"/>
    </source>
</evidence>
<evidence type="ECO:0000256" key="4">
    <source>
        <dbReference type="ARBA" id="ARBA00023180"/>
    </source>
</evidence>
<keyword evidence="3 8" id="KW-1015">Disulfide bond</keyword>
<keyword evidence="12" id="KW-0482">Metalloprotease</keyword>
<dbReference type="GO" id="GO:0008237">
    <property type="term" value="F:metallopeptidase activity"/>
    <property type="evidence" value="ECO:0007669"/>
    <property type="project" value="UniProtKB-KW"/>
</dbReference>
<dbReference type="SUPFAM" id="SSF55486">
    <property type="entry name" value="Metalloproteases ('zincins'), catalytic domain"/>
    <property type="match status" value="1"/>
</dbReference>
<dbReference type="RefSeq" id="XP_018022677.1">
    <property type="nucleotide sequence ID" value="XM_018167188.2"/>
</dbReference>
<evidence type="ECO:0000256" key="9">
    <source>
        <dbReference type="PIRSR" id="PIRSR601548-8"/>
    </source>
</evidence>
<evidence type="ECO:0000256" key="11">
    <source>
        <dbReference type="PROSITE-ProRule" id="PRU01355"/>
    </source>
</evidence>
<feature type="binding site" evidence="9">
    <location>
        <position position="380"/>
    </location>
    <ligand>
        <name>Zn(2+)</name>
        <dbReference type="ChEBI" id="CHEBI:29105"/>
        <label>2</label>
        <note>catalytic</note>
    </ligand>
</feature>
<feature type="binding site" evidence="7">
    <location>
        <position position="376"/>
    </location>
    <ligand>
        <name>Zn(2+)</name>
        <dbReference type="ChEBI" id="CHEBI:29105"/>
        <label>1</label>
        <note>catalytic</note>
    </ligand>
</feature>
<dbReference type="InterPro" id="IPR001548">
    <property type="entry name" value="Peptidase_M2"/>
</dbReference>
<dbReference type="GO" id="GO:0046872">
    <property type="term" value="F:metal ion binding"/>
    <property type="evidence" value="ECO:0007669"/>
    <property type="project" value="UniProtKB-KW"/>
</dbReference>
<dbReference type="EC" id="3.4.-.-" evidence="12"/>
<evidence type="ECO:0000256" key="1">
    <source>
        <dbReference type="ARBA" id="ARBA00008139"/>
    </source>
</evidence>
<sequence length="473" mass="55713">MVCLRRKVCCVIVTIALAIDLCHSQGADEIEARLFLAGLEQRSQLECNKLVEASWNYEADLSAVNNQLRAQAQLEKARWDKEQWELVTGEWGHRWPTLRNESLRRQFRHLSILGTAALPEDRLAKYNDLVSDMKTTYSTAKICDYNDFTNCNLRLEPNLTRIMKKSRNYDELRHVWEEWRLSSGALMRKKYEQFVELANEAAQRNRFDNMGEMWLYPYESLTFKSDMKRLWLQLKPLYEQLHAYVRRRLREVYGQDKVSRRGAIPAHLLGNMWAQSWSNIYDIVQPYPNKPSLDVTQFMQAQGYTPERMFRLADDFFQSLNLSAMPPQFWARSIIEKPLGREMVCHASAWDFCNGVDYRIKQCTEVNMDYLVTTHHEMGHIQYFIQYRHQPLIFREGANPGFHEAVGDVMSLSVSTPRHLKNIGLLDDIVIDRESDINFLMLMALDKVVFLPFGYLMDRWRWDVFNGNTYPDD</sequence>
<dbReference type="GO" id="GO:0008241">
    <property type="term" value="F:peptidyl-dipeptidase activity"/>
    <property type="evidence" value="ECO:0007669"/>
    <property type="project" value="InterPro"/>
</dbReference>
<keyword evidence="2 13" id="KW-0732">Signal</keyword>
<feature type="active site" description="Proton acceptor 2" evidence="10">
    <location>
        <position position="377"/>
    </location>
</feature>
<evidence type="ECO:0000256" key="13">
    <source>
        <dbReference type="SAM" id="SignalP"/>
    </source>
</evidence>
<feature type="disulfide bond" evidence="8 11">
    <location>
        <begin position="345"/>
        <end position="363"/>
    </location>
</feature>
<comment type="similarity">
    <text evidence="1 11 12">Belongs to the peptidase M2 family.</text>
</comment>
<keyword evidence="14" id="KW-1185">Reference proteome</keyword>
<evidence type="ECO:0000256" key="5">
    <source>
        <dbReference type="PIRSR" id="PIRSR601548-10"/>
    </source>
</evidence>
<dbReference type="AlphaFoldDB" id="A0A8B7PA77"/>
<dbReference type="PRINTS" id="PR00791">
    <property type="entry name" value="PEPDIPTASEA"/>
</dbReference>
<keyword evidence="12" id="KW-0645">Protease</keyword>
<keyword evidence="7 12" id="KW-0479">Metal-binding</keyword>
<keyword evidence="7 12" id="KW-0862">Zinc</keyword>
<keyword evidence="12" id="KW-0121">Carboxypeptidase</keyword>
<name>A0A8B7PA77_HYAAZ</name>
<evidence type="ECO:0000256" key="3">
    <source>
        <dbReference type="ARBA" id="ARBA00023157"/>
    </source>
</evidence>
<feature type="binding site" evidence="7">
    <location>
        <position position="380"/>
    </location>
    <ligand>
        <name>Zn(2+)</name>
        <dbReference type="ChEBI" id="CHEBI:29105"/>
        <label>1</label>
        <note>catalytic</note>
    </ligand>
</feature>
<comment type="cofactor">
    <cofactor evidence="12">
        <name>Zn(2+)</name>
        <dbReference type="ChEBI" id="CHEBI:29105"/>
    </cofactor>
    <text evidence="12">Binds 1 zinc ion per subunit.</text>
</comment>
<dbReference type="CDD" id="cd06461">
    <property type="entry name" value="M2_ACE"/>
    <property type="match status" value="1"/>
</dbReference>
<gene>
    <name evidence="15" type="primary">LOC108678723</name>
</gene>
<dbReference type="GO" id="GO:0005886">
    <property type="term" value="C:plasma membrane"/>
    <property type="evidence" value="ECO:0007669"/>
    <property type="project" value="TreeGrafter"/>
</dbReference>
<dbReference type="GO" id="GO:0006508">
    <property type="term" value="P:proteolysis"/>
    <property type="evidence" value="ECO:0007669"/>
    <property type="project" value="UniProtKB-KW"/>
</dbReference>
<feature type="binding site" evidence="9">
    <location>
        <position position="376"/>
    </location>
    <ligand>
        <name>Zn(2+)</name>
        <dbReference type="ChEBI" id="CHEBI:29105"/>
        <label>2</label>
        <note>catalytic</note>
    </ligand>
</feature>
<dbReference type="Pfam" id="PF01401">
    <property type="entry name" value="Peptidase_M2"/>
    <property type="match status" value="1"/>
</dbReference>
<dbReference type="GO" id="GO:0004180">
    <property type="term" value="F:carboxypeptidase activity"/>
    <property type="evidence" value="ECO:0007669"/>
    <property type="project" value="UniProtKB-KW"/>
</dbReference>
<feature type="binding site" evidence="9">
    <location>
        <position position="404"/>
    </location>
    <ligand>
        <name>Zn(2+)</name>
        <dbReference type="ChEBI" id="CHEBI:29105"/>
        <label>2</label>
        <note>catalytic</note>
    </ligand>
</feature>
<accession>A0A8B7PA77</accession>
<comment type="caution">
    <text evidence="11">Lacks conserved residue(s) required for the propagation of feature annotation.</text>
</comment>
<dbReference type="Proteomes" id="UP000694843">
    <property type="component" value="Unplaced"/>
</dbReference>
<reference evidence="15" key="1">
    <citation type="submission" date="2025-08" db="UniProtKB">
        <authorList>
            <consortium name="RefSeq"/>
        </authorList>
    </citation>
    <scope>IDENTIFICATION</scope>
    <source>
        <tissue evidence="15">Whole organism</tissue>
    </source>
</reference>
<feature type="disulfide bond" evidence="8 11">
    <location>
        <begin position="143"/>
        <end position="151"/>
    </location>
</feature>
<feature type="binding site" evidence="6">
    <location>
        <position position="218"/>
    </location>
    <ligand>
        <name>chloride</name>
        <dbReference type="ChEBI" id="CHEBI:17996"/>
        <label>1</label>
    </ligand>
</feature>
<evidence type="ECO:0000256" key="7">
    <source>
        <dbReference type="PIRSR" id="PIRSR601548-3"/>
    </source>
</evidence>
<dbReference type="PANTHER" id="PTHR10514:SF27">
    <property type="entry name" value="ANGIOTENSIN-CONVERTING ENZYME"/>
    <property type="match status" value="1"/>
</dbReference>
<evidence type="ECO:0000256" key="10">
    <source>
        <dbReference type="PIRSR" id="PIRSR601548-9"/>
    </source>
</evidence>
<proteinExistence type="inferred from homology"/>
<evidence type="ECO:0000313" key="15">
    <source>
        <dbReference type="RefSeq" id="XP_018022677.1"/>
    </source>
</evidence>
<feature type="signal peptide" evidence="13">
    <location>
        <begin position="1"/>
        <end position="24"/>
    </location>
</feature>
<protein>
    <recommendedName>
        <fullName evidence="12">Angiotensin-converting enzyme</fullName>
        <ecNumber evidence="12">3.4.-.-</ecNumber>
    </recommendedName>
</protein>
<evidence type="ECO:0000313" key="14">
    <source>
        <dbReference type="Proteomes" id="UP000694843"/>
    </source>
</evidence>
<organism evidence="14 15">
    <name type="scientific">Hyalella azteca</name>
    <name type="common">Amphipod</name>
    <dbReference type="NCBI Taxonomy" id="294128"/>
    <lineage>
        <taxon>Eukaryota</taxon>
        <taxon>Metazoa</taxon>
        <taxon>Ecdysozoa</taxon>
        <taxon>Arthropoda</taxon>
        <taxon>Crustacea</taxon>
        <taxon>Multicrustacea</taxon>
        <taxon>Malacostraca</taxon>
        <taxon>Eumalacostraca</taxon>
        <taxon>Peracarida</taxon>
        <taxon>Amphipoda</taxon>
        <taxon>Senticaudata</taxon>
        <taxon>Talitrida</taxon>
        <taxon>Talitroidea</taxon>
        <taxon>Hyalellidae</taxon>
        <taxon>Hyalella</taxon>
    </lineage>
</organism>
<evidence type="ECO:0000256" key="6">
    <source>
        <dbReference type="PIRSR" id="PIRSR601548-2"/>
    </source>
</evidence>
<dbReference type="KEGG" id="hazt:108678723"/>
<dbReference type="OMA" id="YFVAHII"/>
<dbReference type="GeneID" id="108678723"/>
<keyword evidence="4 5" id="KW-0325">Glycoprotein</keyword>
<dbReference type="PROSITE" id="PS52011">
    <property type="entry name" value="PEPTIDASE_M2"/>
    <property type="match status" value="1"/>
</dbReference>
<feature type="binding site" evidence="7">
    <location>
        <position position="404"/>
    </location>
    <ligand>
        <name>Zn(2+)</name>
        <dbReference type="ChEBI" id="CHEBI:29105"/>
        <label>1</label>
        <note>catalytic</note>
    </ligand>
</feature>